<sequence length="62" mass="7261">YSIWHNLREVWTSSVKLPSWQPRKPPGHRPLSWPSTRESGLSTEKHMRITSVSGYESGRRRS</sequence>
<evidence type="ECO:0000313" key="3">
    <source>
        <dbReference type="Proteomes" id="UP000316079"/>
    </source>
</evidence>
<accession>A0A553MM19</accession>
<evidence type="ECO:0000256" key="1">
    <source>
        <dbReference type="SAM" id="MobiDB-lite"/>
    </source>
</evidence>
<evidence type="ECO:0000313" key="2">
    <source>
        <dbReference type="EMBL" id="TRY54224.1"/>
    </source>
</evidence>
<dbReference type="OrthoDB" id="10070826at2759"/>
<name>A0A553MM19_9TELE</name>
<keyword evidence="3" id="KW-1185">Reference proteome</keyword>
<protein>
    <submittedName>
        <fullName evidence="2">Uncharacterized protein</fullName>
    </submittedName>
</protein>
<dbReference type="Proteomes" id="UP000316079">
    <property type="component" value="Unassembled WGS sequence"/>
</dbReference>
<feature type="non-terminal residue" evidence="2">
    <location>
        <position position="1"/>
    </location>
</feature>
<proteinExistence type="predicted"/>
<gene>
    <name evidence="2" type="ORF">DNTS_030483</name>
</gene>
<feature type="region of interest" description="Disordered" evidence="1">
    <location>
        <begin position="17"/>
        <end position="62"/>
    </location>
</feature>
<dbReference type="EMBL" id="SRMA01027358">
    <property type="protein sequence ID" value="TRY54224.1"/>
    <property type="molecule type" value="Genomic_DNA"/>
</dbReference>
<reference evidence="2 3" key="1">
    <citation type="journal article" date="2019" name="Sci. Data">
        <title>Hybrid genome assembly and annotation of Danionella translucida.</title>
        <authorList>
            <person name="Kadobianskyi M."/>
            <person name="Schulze L."/>
            <person name="Schuelke M."/>
            <person name="Judkewitz B."/>
        </authorList>
    </citation>
    <scope>NUCLEOTIDE SEQUENCE [LARGE SCALE GENOMIC DNA]</scope>
    <source>
        <strain evidence="2 3">Bolton</strain>
    </source>
</reference>
<comment type="caution">
    <text evidence="2">The sequence shown here is derived from an EMBL/GenBank/DDBJ whole genome shotgun (WGS) entry which is preliminary data.</text>
</comment>
<dbReference type="AlphaFoldDB" id="A0A553MM19"/>
<organism evidence="2 3">
    <name type="scientific">Danionella cerebrum</name>
    <dbReference type="NCBI Taxonomy" id="2873325"/>
    <lineage>
        <taxon>Eukaryota</taxon>
        <taxon>Metazoa</taxon>
        <taxon>Chordata</taxon>
        <taxon>Craniata</taxon>
        <taxon>Vertebrata</taxon>
        <taxon>Euteleostomi</taxon>
        <taxon>Actinopterygii</taxon>
        <taxon>Neopterygii</taxon>
        <taxon>Teleostei</taxon>
        <taxon>Ostariophysi</taxon>
        <taxon>Cypriniformes</taxon>
        <taxon>Danionidae</taxon>
        <taxon>Danioninae</taxon>
        <taxon>Danionella</taxon>
    </lineage>
</organism>
<feature type="compositionally biased region" description="Polar residues" evidence="1">
    <location>
        <begin position="33"/>
        <end position="42"/>
    </location>
</feature>